<dbReference type="PANTHER" id="PTHR45909">
    <property type="entry name" value="ADP-RIBOSYLATION FACTOR-RELATED PROTEIN 1"/>
    <property type="match status" value="1"/>
</dbReference>
<dbReference type="GO" id="GO:0043001">
    <property type="term" value="P:Golgi to plasma membrane protein transport"/>
    <property type="evidence" value="ECO:0007669"/>
    <property type="project" value="TreeGrafter"/>
</dbReference>
<dbReference type="PANTHER" id="PTHR45909:SF1">
    <property type="entry name" value="ADP-RIBOSYLATION FACTOR-RELATED PROTEIN 1"/>
    <property type="match status" value="1"/>
</dbReference>
<dbReference type="AlphaFoldDB" id="A0A151L5B5"/>
<sequence>MFSLIRSVFSNIQNEDDLKILIIGEGGSGKSSLFNLISSYNNKSKYEILNTSLSKNESTSNCALGFNTTKIKFHKNCLKIYDLQGTADNTIEIYDCYYHDSDVIFYVIDSKYESHIFKTIIYLSCLFMNNEEKKRMDNEQFFKPIIILANKSDDGTSFFSAPCISNYIKSIDIYKNDTFWQYAISNDNIFLNFYLNALYEKLCNYFFINNISFEQFLKEQSIHNYNDNNKYSDDHLNFQDKKKMNNLINDIKQKKKTSLTINDIENNNILINLLKQIINENINNYKNMPIQVYNISVHNNKGIYEILLSLFEKKYQSKCDRKNTNQIIKKELSNAETIVTTPNKEKTNVQNSMNDRQEETTTYLNSSKNNIYNVSNNNLNNECFSYTHENNTKIIEGKNNDTNVSSQHNNFLMYEYDNKGINLFIDHIQYLYFHKENDVNIFPEDLYLWNNQNLKYKKEFSSSKKKKKKKNLIKGVQEKINLKEIPEHEHSEEIKPSKEDTNIIQAKYLIEKESANISSSKSFKKNINLDNETVQKKREDHENILCMHNENRIENKNIRLPKYDINNPIEMKQNTMIVESFSHDKENGVIQKDTPVKQTSGVHYDVQKKMNHMKTLDEHLKDNERKTTNSFLVEGSTYEVGEEDETKEEDEEIYKRVHKAIYFEKIEKDKNDLKDNIKKVQIEEQINEKCYSSYLENEKKNDASDNNQMKKKKKSSIDKTFDKTNCLDNYNYMNKKDNDDDKTNYIYKNKINKKRYTIIEKIKKKKKKFLFKKKQLMNDTDENSSNSVEDINTMNIMRIDSLNEI</sequence>
<dbReference type="GO" id="GO:0006886">
    <property type="term" value="P:intracellular protein transport"/>
    <property type="evidence" value="ECO:0007669"/>
    <property type="project" value="TreeGrafter"/>
</dbReference>
<accession>A0A151L5B5</accession>
<comment type="caution">
    <text evidence="3">The sequence shown here is derived from an EMBL/GenBank/DDBJ whole genome shotgun (WGS) entry which is preliminary data.</text>
</comment>
<evidence type="ECO:0000256" key="1">
    <source>
        <dbReference type="ARBA" id="ARBA00022741"/>
    </source>
</evidence>
<keyword evidence="2" id="KW-0342">GTP-binding</keyword>
<dbReference type="VEuPathDB" id="PlasmoDB:PRCDC_1450300"/>
<name>A0A151L5B5_PLARE</name>
<dbReference type="GO" id="GO:0034067">
    <property type="term" value="P:protein localization to Golgi apparatus"/>
    <property type="evidence" value="ECO:0007669"/>
    <property type="project" value="TreeGrafter"/>
</dbReference>
<gene>
    <name evidence="3" type="ORF">PRSY57_1450300</name>
</gene>
<dbReference type="GO" id="GO:0003924">
    <property type="term" value="F:GTPase activity"/>
    <property type="evidence" value="ECO:0007669"/>
    <property type="project" value="TreeGrafter"/>
</dbReference>
<evidence type="ECO:0000256" key="2">
    <source>
        <dbReference type="ARBA" id="ARBA00023134"/>
    </source>
</evidence>
<reference evidence="3 4" key="1">
    <citation type="journal article" date="2016" name="Nat. Commun.">
        <title>Genomes of cryptic chimpanzee Plasmodium species reveal key evolutionary events leading to human malaria.</title>
        <authorList>
            <person name="Sundararaman S.A."/>
            <person name="Plenderleith L.J."/>
            <person name="Liu W."/>
            <person name="Loy D.E."/>
            <person name="Learn G.H."/>
            <person name="Li Y."/>
            <person name="Shaw K.S."/>
            <person name="Ayouba A."/>
            <person name="Peeters M."/>
            <person name="Speede S."/>
            <person name="Shaw G.M."/>
            <person name="Bushman F.D."/>
            <person name="Brisson D."/>
            <person name="Rayner J.C."/>
            <person name="Sharp P.M."/>
            <person name="Hahn B.H."/>
        </authorList>
    </citation>
    <scope>NUCLEOTIDE SEQUENCE [LARGE SCALE GENOMIC DNA]</scope>
    <source>
        <strain evidence="3 4">SY57</strain>
    </source>
</reference>
<evidence type="ECO:0000313" key="4">
    <source>
        <dbReference type="Proteomes" id="UP000076359"/>
    </source>
</evidence>
<dbReference type="GeneID" id="24533763"/>
<dbReference type="Proteomes" id="UP000076359">
    <property type="component" value="Unassembled WGS sequence"/>
</dbReference>
<protein>
    <submittedName>
        <fullName evidence="3">Uncharacterized protein</fullName>
    </submittedName>
</protein>
<evidence type="ECO:0000313" key="3">
    <source>
        <dbReference type="EMBL" id="KYN94160.1"/>
    </source>
</evidence>
<dbReference type="Pfam" id="PF08477">
    <property type="entry name" value="Roc"/>
    <property type="match status" value="1"/>
</dbReference>
<dbReference type="Gene3D" id="3.40.50.300">
    <property type="entry name" value="P-loop containing nucleotide triphosphate hydrolases"/>
    <property type="match status" value="1"/>
</dbReference>
<dbReference type="VEuPathDB" id="PlasmoDB:PRG01_1451000"/>
<proteinExistence type="predicted"/>
<dbReference type="InterPro" id="IPR027417">
    <property type="entry name" value="P-loop_NTPase"/>
</dbReference>
<dbReference type="InterPro" id="IPR024156">
    <property type="entry name" value="Small_GTPase_ARF"/>
</dbReference>
<dbReference type="SUPFAM" id="SSF52540">
    <property type="entry name" value="P-loop containing nucleoside triphosphate hydrolases"/>
    <property type="match status" value="1"/>
</dbReference>
<dbReference type="EMBL" id="LVLA01000015">
    <property type="protein sequence ID" value="KYN94160.1"/>
    <property type="molecule type" value="Genomic_DNA"/>
</dbReference>
<dbReference type="GO" id="GO:0005525">
    <property type="term" value="F:GTP binding"/>
    <property type="evidence" value="ECO:0007669"/>
    <property type="project" value="UniProtKB-KW"/>
</dbReference>
<dbReference type="KEGG" id="prei:PRSY57_1450300"/>
<keyword evidence="1" id="KW-0547">Nucleotide-binding</keyword>
<dbReference type="RefSeq" id="XP_012765553.2">
    <property type="nucleotide sequence ID" value="XM_012910099.2"/>
</dbReference>
<organism evidence="3 4">
    <name type="scientific">Plasmodium reichenowi</name>
    <dbReference type="NCBI Taxonomy" id="5854"/>
    <lineage>
        <taxon>Eukaryota</taxon>
        <taxon>Sar</taxon>
        <taxon>Alveolata</taxon>
        <taxon>Apicomplexa</taxon>
        <taxon>Aconoidasida</taxon>
        <taxon>Haemosporida</taxon>
        <taxon>Plasmodiidae</taxon>
        <taxon>Plasmodium</taxon>
        <taxon>Plasmodium (Laverania)</taxon>
    </lineage>
</organism>
<dbReference type="GO" id="GO:0005794">
    <property type="term" value="C:Golgi apparatus"/>
    <property type="evidence" value="ECO:0007669"/>
    <property type="project" value="TreeGrafter"/>
</dbReference>